<dbReference type="Gene3D" id="1.20.1250.20">
    <property type="entry name" value="MFS general substrate transporter like domains"/>
    <property type="match status" value="1"/>
</dbReference>
<feature type="transmembrane region" description="Helical" evidence="1">
    <location>
        <begin position="164"/>
        <end position="189"/>
    </location>
</feature>
<feature type="transmembrane region" description="Helical" evidence="1">
    <location>
        <begin position="141"/>
        <end position="158"/>
    </location>
</feature>
<dbReference type="SUPFAM" id="SSF103473">
    <property type="entry name" value="MFS general substrate transporter"/>
    <property type="match status" value="1"/>
</dbReference>
<dbReference type="InterPro" id="IPR036259">
    <property type="entry name" value="MFS_trans_sf"/>
</dbReference>
<accession>X0WVL4</accession>
<feature type="transmembrane region" description="Helical" evidence="1">
    <location>
        <begin position="12"/>
        <end position="42"/>
    </location>
</feature>
<sequence length="242" mass="26017">GLNSPLSSMIGVMIPTMIAAALGSWGIAGLILGITIPITMYLSLLGTKEREEFQIDEPLPILKAFIESVSNKPFVIGSITYALIDFCFGFTMMILPLYAKFILHIEEGMEGFAMIGVALGIICAVPLWWKIYSKKGPKFGLTLSMIIFCVGMVPLFLAEDFVSLTVIGLLPGVGVSGVLMTEPVISAAIDYDEIKTGKRREATYGGIGAFIARLSMILSAVALIVVQLTSGFNPNLETQTPE</sequence>
<evidence type="ECO:0000313" key="2">
    <source>
        <dbReference type="EMBL" id="GAG28458.1"/>
    </source>
</evidence>
<comment type="caution">
    <text evidence="2">The sequence shown here is derived from an EMBL/GenBank/DDBJ whole genome shotgun (WGS) entry which is preliminary data.</text>
</comment>
<keyword evidence="1" id="KW-0472">Membrane</keyword>
<proteinExistence type="predicted"/>
<dbReference type="AlphaFoldDB" id="X0WVL4"/>
<feature type="transmembrane region" description="Helical" evidence="1">
    <location>
        <begin position="210"/>
        <end position="232"/>
    </location>
</feature>
<feature type="transmembrane region" description="Helical" evidence="1">
    <location>
        <begin position="74"/>
        <end position="99"/>
    </location>
</feature>
<evidence type="ECO:0000256" key="1">
    <source>
        <dbReference type="SAM" id="Phobius"/>
    </source>
</evidence>
<protein>
    <recommendedName>
        <fullName evidence="3">Major facilitator superfamily (MFS) profile domain-containing protein</fullName>
    </recommendedName>
</protein>
<dbReference type="Pfam" id="PF13347">
    <property type="entry name" value="MFS_2"/>
    <property type="match status" value="1"/>
</dbReference>
<gene>
    <name evidence="2" type="ORF">S01H1_73171</name>
</gene>
<evidence type="ECO:0008006" key="3">
    <source>
        <dbReference type="Google" id="ProtNLM"/>
    </source>
</evidence>
<feature type="transmembrane region" description="Helical" evidence="1">
    <location>
        <begin position="111"/>
        <end position="129"/>
    </location>
</feature>
<name>X0WVL4_9ZZZZ</name>
<reference evidence="2" key="1">
    <citation type="journal article" date="2014" name="Front. Microbiol.">
        <title>High frequency of phylogenetically diverse reductive dehalogenase-homologous genes in deep subseafloor sedimentary metagenomes.</title>
        <authorList>
            <person name="Kawai M."/>
            <person name="Futagami T."/>
            <person name="Toyoda A."/>
            <person name="Takaki Y."/>
            <person name="Nishi S."/>
            <person name="Hori S."/>
            <person name="Arai W."/>
            <person name="Tsubouchi T."/>
            <person name="Morono Y."/>
            <person name="Uchiyama I."/>
            <person name="Ito T."/>
            <person name="Fujiyama A."/>
            <person name="Inagaki F."/>
            <person name="Takami H."/>
        </authorList>
    </citation>
    <scope>NUCLEOTIDE SEQUENCE</scope>
    <source>
        <strain evidence="2">Expedition CK06-06</strain>
    </source>
</reference>
<keyword evidence="1" id="KW-0812">Transmembrane</keyword>
<keyword evidence="1" id="KW-1133">Transmembrane helix</keyword>
<feature type="non-terminal residue" evidence="2">
    <location>
        <position position="1"/>
    </location>
</feature>
<organism evidence="2">
    <name type="scientific">marine sediment metagenome</name>
    <dbReference type="NCBI Taxonomy" id="412755"/>
    <lineage>
        <taxon>unclassified sequences</taxon>
        <taxon>metagenomes</taxon>
        <taxon>ecological metagenomes</taxon>
    </lineage>
</organism>
<dbReference type="EMBL" id="BARS01048875">
    <property type="protein sequence ID" value="GAG28458.1"/>
    <property type="molecule type" value="Genomic_DNA"/>
</dbReference>
<feature type="non-terminal residue" evidence="2">
    <location>
        <position position="242"/>
    </location>
</feature>